<gene>
    <name evidence="1" type="ORF">NUW58_g9313</name>
</gene>
<accession>A0ACC1MYT2</accession>
<comment type="caution">
    <text evidence="1">The sequence shown here is derived from an EMBL/GenBank/DDBJ whole genome shotgun (WGS) entry which is preliminary data.</text>
</comment>
<sequence>MPEIFNLLRCESLEPCEWNQSEWENVADPDLKPGLRSVRDPRYLLRPEAIESVFLMYRMTGKSEYQEMAWRMFQAIRKATETDLAFSAIQSVKVTDTVKDDSMESFWLSETLRYFFLIFSSPDLINLDEFVFNTEAHPLRRPVPFTDES</sequence>
<name>A0ACC1MYT2_9PEZI</name>
<protein>
    <submittedName>
        <fullName evidence="1">Uncharacterized protein</fullName>
    </submittedName>
</protein>
<dbReference type="EMBL" id="JAPDGR010003295">
    <property type="protein sequence ID" value="KAJ2971807.1"/>
    <property type="molecule type" value="Genomic_DNA"/>
</dbReference>
<evidence type="ECO:0000313" key="2">
    <source>
        <dbReference type="Proteomes" id="UP001143856"/>
    </source>
</evidence>
<dbReference type="Proteomes" id="UP001143856">
    <property type="component" value="Unassembled WGS sequence"/>
</dbReference>
<keyword evidence="2" id="KW-1185">Reference proteome</keyword>
<proteinExistence type="predicted"/>
<organism evidence="1 2">
    <name type="scientific">Xylaria curta</name>
    <dbReference type="NCBI Taxonomy" id="42375"/>
    <lineage>
        <taxon>Eukaryota</taxon>
        <taxon>Fungi</taxon>
        <taxon>Dikarya</taxon>
        <taxon>Ascomycota</taxon>
        <taxon>Pezizomycotina</taxon>
        <taxon>Sordariomycetes</taxon>
        <taxon>Xylariomycetidae</taxon>
        <taxon>Xylariales</taxon>
        <taxon>Xylariaceae</taxon>
        <taxon>Xylaria</taxon>
    </lineage>
</organism>
<evidence type="ECO:0000313" key="1">
    <source>
        <dbReference type="EMBL" id="KAJ2971807.1"/>
    </source>
</evidence>
<reference evidence="1" key="1">
    <citation type="submission" date="2022-10" db="EMBL/GenBank/DDBJ databases">
        <title>Genome Sequence of Xylaria curta.</title>
        <authorList>
            <person name="Buettner E."/>
        </authorList>
    </citation>
    <scope>NUCLEOTIDE SEQUENCE</scope>
    <source>
        <strain evidence="1">Babe10</strain>
    </source>
</reference>